<dbReference type="EMBL" id="KN832006">
    <property type="protein sequence ID" value="KIN99357.1"/>
    <property type="molecule type" value="Genomic_DNA"/>
</dbReference>
<name>A0A0C3IR31_PISTI</name>
<reference evidence="1 2" key="1">
    <citation type="submission" date="2014-04" db="EMBL/GenBank/DDBJ databases">
        <authorList>
            <consortium name="DOE Joint Genome Institute"/>
            <person name="Kuo A."/>
            <person name="Kohler A."/>
            <person name="Costa M.D."/>
            <person name="Nagy L.G."/>
            <person name="Floudas D."/>
            <person name="Copeland A."/>
            <person name="Barry K.W."/>
            <person name="Cichocki N."/>
            <person name="Veneault-Fourrey C."/>
            <person name="LaButti K."/>
            <person name="Lindquist E.A."/>
            <person name="Lipzen A."/>
            <person name="Lundell T."/>
            <person name="Morin E."/>
            <person name="Murat C."/>
            <person name="Sun H."/>
            <person name="Tunlid A."/>
            <person name="Henrissat B."/>
            <person name="Grigoriev I.V."/>
            <person name="Hibbett D.S."/>
            <person name="Martin F."/>
            <person name="Nordberg H.P."/>
            <person name="Cantor M.N."/>
            <person name="Hua S.X."/>
        </authorList>
    </citation>
    <scope>NUCLEOTIDE SEQUENCE [LARGE SCALE GENOMIC DNA]</scope>
    <source>
        <strain evidence="1 2">Marx 270</strain>
    </source>
</reference>
<dbReference type="InParanoid" id="A0A0C3IR31"/>
<evidence type="ECO:0000313" key="1">
    <source>
        <dbReference type="EMBL" id="KIN99357.1"/>
    </source>
</evidence>
<keyword evidence="2" id="KW-1185">Reference proteome</keyword>
<evidence type="ECO:0000313" key="2">
    <source>
        <dbReference type="Proteomes" id="UP000054217"/>
    </source>
</evidence>
<dbReference type="AlphaFoldDB" id="A0A0C3IR31"/>
<organism evidence="1 2">
    <name type="scientific">Pisolithus tinctorius Marx 270</name>
    <dbReference type="NCBI Taxonomy" id="870435"/>
    <lineage>
        <taxon>Eukaryota</taxon>
        <taxon>Fungi</taxon>
        <taxon>Dikarya</taxon>
        <taxon>Basidiomycota</taxon>
        <taxon>Agaricomycotina</taxon>
        <taxon>Agaricomycetes</taxon>
        <taxon>Agaricomycetidae</taxon>
        <taxon>Boletales</taxon>
        <taxon>Sclerodermatineae</taxon>
        <taxon>Pisolithaceae</taxon>
        <taxon>Pisolithus</taxon>
    </lineage>
</organism>
<sequence>MLLVDLPTARPSIVEVFGNQILEGGAGETPMCYSVWCEGRGEHGNTKPLRKSVVRFTRGTTSVPIEPAWYREEYRMSPPGIAM</sequence>
<accession>A0A0C3IR31</accession>
<proteinExistence type="predicted"/>
<reference evidence="2" key="2">
    <citation type="submission" date="2015-01" db="EMBL/GenBank/DDBJ databases">
        <title>Evolutionary Origins and Diversification of the Mycorrhizal Mutualists.</title>
        <authorList>
            <consortium name="DOE Joint Genome Institute"/>
            <consortium name="Mycorrhizal Genomics Consortium"/>
            <person name="Kohler A."/>
            <person name="Kuo A."/>
            <person name="Nagy L.G."/>
            <person name="Floudas D."/>
            <person name="Copeland A."/>
            <person name="Barry K.W."/>
            <person name="Cichocki N."/>
            <person name="Veneault-Fourrey C."/>
            <person name="LaButti K."/>
            <person name="Lindquist E.A."/>
            <person name="Lipzen A."/>
            <person name="Lundell T."/>
            <person name="Morin E."/>
            <person name="Murat C."/>
            <person name="Riley R."/>
            <person name="Ohm R."/>
            <person name="Sun H."/>
            <person name="Tunlid A."/>
            <person name="Henrissat B."/>
            <person name="Grigoriev I.V."/>
            <person name="Hibbett D.S."/>
            <person name="Martin F."/>
        </authorList>
    </citation>
    <scope>NUCLEOTIDE SEQUENCE [LARGE SCALE GENOMIC DNA]</scope>
    <source>
        <strain evidence="2">Marx 270</strain>
    </source>
</reference>
<dbReference type="Proteomes" id="UP000054217">
    <property type="component" value="Unassembled WGS sequence"/>
</dbReference>
<protein>
    <submittedName>
        <fullName evidence="1">Uncharacterized protein</fullName>
    </submittedName>
</protein>
<dbReference type="HOGENOM" id="CLU_196219_0_0_1"/>
<feature type="non-terminal residue" evidence="1">
    <location>
        <position position="83"/>
    </location>
</feature>
<gene>
    <name evidence="1" type="ORF">M404DRAFT_1004826</name>
</gene>